<proteinExistence type="predicted"/>
<dbReference type="PROSITE" id="PS50943">
    <property type="entry name" value="HTH_CROC1"/>
    <property type="match status" value="1"/>
</dbReference>
<dbReference type="Pfam" id="PF13560">
    <property type="entry name" value="HTH_31"/>
    <property type="match status" value="1"/>
</dbReference>
<evidence type="ECO:0000313" key="3">
    <source>
        <dbReference type="EMBL" id="KKL83202.1"/>
    </source>
</evidence>
<dbReference type="Gene3D" id="1.10.260.40">
    <property type="entry name" value="lambda repressor-like DNA-binding domains"/>
    <property type="match status" value="1"/>
</dbReference>
<dbReference type="InterPro" id="IPR016913">
    <property type="entry name" value="UCP029215"/>
</dbReference>
<feature type="compositionally biased region" description="Basic and acidic residues" evidence="1">
    <location>
        <begin position="441"/>
        <end position="453"/>
    </location>
</feature>
<comment type="caution">
    <text evidence="3">The sequence shown here is derived from an EMBL/GenBank/DDBJ whole genome shotgun (WGS) entry which is preliminary data.</text>
</comment>
<protein>
    <recommendedName>
        <fullName evidence="2">HTH cro/C1-type domain-containing protein</fullName>
    </recommendedName>
</protein>
<dbReference type="EMBL" id="LAZR01022051">
    <property type="protein sequence ID" value="KKL83202.1"/>
    <property type="molecule type" value="Genomic_DNA"/>
</dbReference>
<feature type="compositionally biased region" description="Basic residues" evidence="1">
    <location>
        <begin position="406"/>
        <end position="415"/>
    </location>
</feature>
<dbReference type="SMART" id="SM00530">
    <property type="entry name" value="HTH_XRE"/>
    <property type="match status" value="1"/>
</dbReference>
<dbReference type="CDD" id="cd00093">
    <property type="entry name" value="HTH_XRE"/>
    <property type="match status" value="1"/>
</dbReference>
<dbReference type="SUPFAM" id="SSF47413">
    <property type="entry name" value="lambda repressor-like DNA-binding domains"/>
    <property type="match status" value="1"/>
</dbReference>
<dbReference type="PIRSF" id="PIRSF029215">
    <property type="entry name" value="UCP029215"/>
    <property type="match status" value="1"/>
</dbReference>
<gene>
    <name evidence="3" type="ORF">LCGC14_1977120</name>
</gene>
<evidence type="ECO:0000259" key="2">
    <source>
        <dbReference type="PROSITE" id="PS50943"/>
    </source>
</evidence>
<feature type="domain" description="HTH cro/C1-type" evidence="2">
    <location>
        <begin position="191"/>
        <end position="246"/>
    </location>
</feature>
<dbReference type="InterPro" id="IPR001387">
    <property type="entry name" value="Cro/C1-type_HTH"/>
</dbReference>
<dbReference type="InterPro" id="IPR010982">
    <property type="entry name" value="Lambda_DNA-bd_dom_sf"/>
</dbReference>
<dbReference type="Pfam" id="PF09979">
    <property type="entry name" value="DUF2213"/>
    <property type="match status" value="1"/>
</dbReference>
<evidence type="ECO:0000256" key="1">
    <source>
        <dbReference type="SAM" id="MobiDB-lite"/>
    </source>
</evidence>
<sequence>MGLRYDTGSLGNVERLDNGFLRVDAQITRSGVFRYRRPDGSIRRELRLPAEVFSADAIRSFELAPLTNGHPGEPVTSRNSGKFGVGTVVDVRADEPWVSARIQVEDAGTIEDAEDGKRELSCGYRCDLEERGGVTMGIAGIPDGLRYDAIQRNIRGNHVALVETGRAGPGASLRLDHGAQEDGSSKLGVFLEKEMERAGVTAAQLGKAAGISASAVGQIIRGEIDIPPERRLEGFARALGVSLKRIMALVPKPEKEDRMLTKIKHDGVDVEVTEAGSQVISTLRARLDAKTEAETANATELATLKARADKAEEDLAAEKKAREDAADPKVLDARVAARVALVTSVRGVMGDDFRTDGVDELELKRTVVIKLAADPKAIETRLDAEDEAYLGARYDAAIESFDPKAKAKAKAKPSKPVRNTDRSDELRDDDVDGARSAMMKRHADAWKRDEAGA</sequence>
<dbReference type="GO" id="GO:0003677">
    <property type="term" value="F:DNA binding"/>
    <property type="evidence" value="ECO:0007669"/>
    <property type="project" value="InterPro"/>
</dbReference>
<feature type="region of interest" description="Disordered" evidence="1">
    <location>
        <begin position="403"/>
        <end position="453"/>
    </location>
</feature>
<accession>A0A0F9I709</accession>
<organism evidence="3">
    <name type="scientific">marine sediment metagenome</name>
    <dbReference type="NCBI Taxonomy" id="412755"/>
    <lineage>
        <taxon>unclassified sequences</taxon>
        <taxon>metagenomes</taxon>
        <taxon>ecological metagenomes</taxon>
    </lineage>
</organism>
<dbReference type="AlphaFoldDB" id="A0A0F9I709"/>
<name>A0A0F9I709_9ZZZZ</name>
<reference evidence="3" key="1">
    <citation type="journal article" date="2015" name="Nature">
        <title>Complex archaea that bridge the gap between prokaryotes and eukaryotes.</title>
        <authorList>
            <person name="Spang A."/>
            <person name="Saw J.H."/>
            <person name="Jorgensen S.L."/>
            <person name="Zaremba-Niedzwiedzka K."/>
            <person name="Martijn J."/>
            <person name="Lind A.E."/>
            <person name="van Eijk R."/>
            <person name="Schleper C."/>
            <person name="Guy L."/>
            <person name="Ettema T.J."/>
        </authorList>
    </citation>
    <scope>NUCLEOTIDE SEQUENCE</scope>
</reference>